<name>A0A2P8HRD1_CHINA</name>
<keyword evidence="2" id="KW-0732">Signal</keyword>
<dbReference type="InterPro" id="IPR000866">
    <property type="entry name" value="AhpC/TSA"/>
</dbReference>
<reference evidence="4 5" key="1">
    <citation type="submission" date="2018-03" db="EMBL/GenBank/DDBJ databases">
        <title>Genomic Encyclopedia of Archaeal and Bacterial Type Strains, Phase II (KMG-II): from individual species to whole genera.</title>
        <authorList>
            <person name="Goeker M."/>
        </authorList>
    </citation>
    <scope>NUCLEOTIDE SEQUENCE [LARGE SCALE GENOMIC DNA]</scope>
    <source>
        <strain evidence="4 5">DSM 24859</strain>
    </source>
</reference>
<keyword evidence="1" id="KW-0676">Redox-active center</keyword>
<keyword evidence="5" id="KW-1185">Reference proteome</keyword>
<evidence type="ECO:0000259" key="3">
    <source>
        <dbReference type="PROSITE" id="PS51352"/>
    </source>
</evidence>
<dbReference type="PANTHER" id="PTHR42852">
    <property type="entry name" value="THIOL:DISULFIDE INTERCHANGE PROTEIN DSBE"/>
    <property type="match status" value="1"/>
</dbReference>
<dbReference type="InterPro" id="IPR013766">
    <property type="entry name" value="Thioredoxin_domain"/>
</dbReference>
<feature type="signal peptide" evidence="2">
    <location>
        <begin position="1"/>
        <end position="21"/>
    </location>
</feature>
<feature type="domain" description="Thioredoxin" evidence="3">
    <location>
        <begin position="559"/>
        <end position="698"/>
    </location>
</feature>
<gene>
    <name evidence="4" type="ORF">CLV51_101108</name>
</gene>
<dbReference type="GO" id="GO:0016853">
    <property type="term" value="F:isomerase activity"/>
    <property type="evidence" value="ECO:0007669"/>
    <property type="project" value="UniProtKB-KW"/>
</dbReference>
<dbReference type="GO" id="GO:0016209">
    <property type="term" value="F:antioxidant activity"/>
    <property type="evidence" value="ECO:0007669"/>
    <property type="project" value="InterPro"/>
</dbReference>
<keyword evidence="4" id="KW-0413">Isomerase</keyword>
<evidence type="ECO:0000256" key="1">
    <source>
        <dbReference type="ARBA" id="ARBA00023284"/>
    </source>
</evidence>
<dbReference type="OrthoDB" id="6399635at2"/>
<protein>
    <submittedName>
        <fullName evidence="4">Thiol-disulfide isomerase/thioredoxin</fullName>
    </submittedName>
</protein>
<dbReference type="SUPFAM" id="SSF52833">
    <property type="entry name" value="Thioredoxin-like"/>
    <property type="match status" value="1"/>
</dbReference>
<dbReference type="PANTHER" id="PTHR42852:SF13">
    <property type="entry name" value="PROTEIN DIPZ"/>
    <property type="match status" value="1"/>
</dbReference>
<dbReference type="GO" id="GO:0016491">
    <property type="term" value="F:oxidoreductase activity"/>
    <property type="evidence" value="ECO:0007669"/>
    <property type="project" value="InterPro"/>
</dbReference>
<evidence type="ECO:0000313" key="4">
    <source>
        <dbReference type="EMBL" id="PSL48780.1"/>
    </source>
</evidence>
<dbReference type="PROSITE" id="PS00194">
    <property type="entry name" value="THIOREDOXIN_1"/>
    <property type="match status" value="1"/>
</dbReference>
<dbReference type="Gene3D" id="3.40.30.10">
    <property type="entry name" value="Glutaredoxin"/>
    <property type="match status" value="1"/>
</dbReference>
<accession>A0A2P8HRD1</accession>
<dbReference type="InterPro" id="IPR017937">
    <property type="entry name" value="Thioredoxin_CS"/>
</dbReference>
<comment type="caution">
    <text evidence="4">The sequence shown here is derived from an EMBL/GenBank/DDBJ whole genome shotgun (WGS) entry which is preliminary data.</text>
</comment>
<dbReference type="EMBL" id="PYAW01000001">
    <property type="protein sequence ID" value="PSL48780.1"/>
    <property type="molecule type" value="Genomic_DNA"/>
</dbReference>
<feature type="chain" id="PRO_5015132863" evidence="2">
    <location>
        <begin position="22"/>
        <end position="716"/>
    </location>
</feature>
<dbReference type="InterPro" id="IPR036249">
    <property type="entry name" value="Thioredoxin-like_sf"/>
</dbReference>
<dbReference type="RefSeq" id="WP_106526065.1">
    <property type="nucleotide sequence ID" value="NZ_PYAW01000001.1"/>
</dbReference>
<dbReference type="InterPro" id="IPR050553">
    <property type="entry name" value="Thioredoxin_ResA/DsbE_sf"/>
</dbReference>
<dbReference type="PROSITE" id="PS51352">
    <property type="entry name" value="THIOREDOXIN_2"/>
    <property type="match status" value="1"/>
</dbReference>
<dbReference type="AlphaFoldDB" id="A0A2P8HRD1"/>
<organism evidence="4 5">
    <name type="scientific">Chitinophaga niastensis</name>
    <dbReference type="NCBI Taxonomy" id="536980"/>
    <lineage>
        <taxon>Bacteria</taxon>
        <taxon>Pseudomonadati</taxon>
        <taxon>Bacteroidota</taxon>
        <taxon>Chitinophagia</taxon>
        <taxon>Chitinophagales</taxon>
        <taxon>Chitinophagaceae</taxon>
        <taxon>Chitinophaga</taxon>
    </lineage>
</organism>
<dbReference type="Proteomes" id="UP000240971">
    <property type="component" value="Unassembled WGS sequence"/>
</dbReference>
<sequence>MPKCHTLIAALILSHAISVSAQTKFRKNETRLYQLTTTSNALDVNRFIEKIYRVTIGDTDKKGNTSAMCMLQSVREKASGKYPVNYFSGDIATYKLNGAAILDGMALLYLPMNITIYANDSISDPQNLDVLTSKIIKDWALETENSQRLPQNLRNTVPAELRLLFRSSPLKQEGAEQKVTLLPADAPIPKADTALFSALVRMGWPSNYLKVNGEQDSARVVDFLALNDPKYSSDPLYSVAKLDVYQRSRKPSMFGLYSAALQKIPSAYIADNMAHLFNKLGDTFRHNPDSAMVLIRMLMSNPNLLESWMNNFFAQSLQKDPADAMQNERKSAVKVLQLMMQDKDLDLLLKLRPMYLWNTAMETTDTAILKNIAAQFNQVNVDEIVLGKAARYELLVYELLEKANLHKEANALLDKAIVDLKMNQADTAYWNGKPKYFKDKKLANKYILSHAYYLRYKQTLLTDKKAALGYLSQAAANAPKNNEEKVYESYYDRSALEGEESYQSVFARELNAMGKPEEAMKVLSKQLSAQPETLETVKTYFTEHFPGKSFAAYFREVLMEEWETAPNFVLTGLKNEQIRLSDYKGKWLLIDFWGTWCVPCREDFPAMNQLAAEINAGTHPNTALLAISCAESLKVAQEFMTQHQYIVPGAHSDGVVEKLYKVRGYPTKVLVSPQGKMLDLQFGSNYAAILQAFNTVYFKKDQQQQPITNINNEKKD</sequence>
<dbReference type="Pfam" id="PF00578">
    <property type="entry name" value="AhpC-TSA"/>
    <property type="match status" value="1"/>
</dbReference>
<evidence type="ECO:0000256" key="2">
    <source>
        <dbReference type="SAM" id="SignalP"/>
    </source>
</evidence>
<evidence type="ECO:0000313" key="5">
    <source>
        <dbReference type="Proteomes" id="UP000240971"/>
    </source>
</evidence>
<dbReference type="CDD" id="cd02966">
    <property type="entry name" value="TlpA_like_family"/>
    <property type="match status" value="1"/>
</dbReference>
<proteinExistence type="predicted"/>